<feature type="domain" description="Alcohol dehydrogenase-like C-terminal" evidence="3">
    <location>
        <begin position="161"/>
        <end position="281"/>
    </location>
</feature>
<dbReference type="SUPFAM" id="SSF50129">
    <property type="entry name" value="GroES-like"/>
    <property type="match status" value="1"/>
</dbReference>
<evidence type="ECO:0000259" key="4">
    <source>
        <dbReference type="Pfam" id="PF08240"/>
    </source>
</evidence>
<dbReference type="GO" id="GO:0016491">
    <property type="term" value="F:oxidoreductase activity"/>
    <property type="evidence" value="ECO:0007669"/>
    <property type="project" value="UniProtKB-KW"/>
</dbReference>
<dbReference type="PANTHER" id="PTHR43401:SF2">
    <property type="entry name" value="L-THREONINE 3-DEHYDROGENASE"/>
    <property type="match status" value="1"/>
</dbReference>
<dbReference type="Pfam" id="PF08240">
    <property type="entry name" value="ADH_N"/>
    <property type="match status" value="1"/>
</dbReference>
<gene>
    <name evidence="5" type="ORF">DSCO28_42630</name>
</gene>
<dbReference type="EMBL" id="AP021876">
    <property type="protein sequence ID" value="BBO83697.1"/>
    <property type="molecule type" value="Genomic_DNA"/>
</dbReference>
<evidence type="ECO:0000256" key="2">
    <source>
        <dbReference type="SAM" id="MobiDB-lite"/>
    </source>
</evidence>
<dbReference type="InterPro" id="IPR011032">
    <property type="entry name" value="GroES-like_sf"/>
</dbReference>
<dbReference type="InterPro" id="IPR013149">
    <property type="entry name" value="ADH-like_C"/>
</dbReference>
<protein>
    <submittedName>
        <fullName evidence="5">Alcohol dehydrogenase</fullName>
    </submittedName>
</protein>
<sequence length="352" mass="38241">MKIVLTGLEQIEIQPADQPAVGSGMTRLAVRYCGICRTDAKMWHEGHRDLILPRVPGHEVLAEDEHGQRFTVWPGRICGRCRYCTSGRENLCESMQIMGFHFDGGFSRTLLAPTESLIPVPDTIIPHQACFAEPVGCVHNALTALNLQPGERVVVFGGGTVGLIAALVAKTQGAIPLVIEKDARKIAKAGAFLDATQITALRETHESEFDAAINACPDPIAFSQAVTKLAKGGRLSFFSGLKKNQTIESNLINLLHYREAALFGAYGLTRQNMVAALEMIARHQPALEHLVEAIVPPEQLSRQLPRVLAGDGFKVILDFTGKTGRDSAAPPPPKTEAAVVDKTDANRLFQRK</sequence>
<keyword evidence="1" id="KW-0560">Oxidoreductase</keyword>
<dbReference type="InterPro" id="IPR050129">
    <property type="entry name" value="Zn_alcohol_dh"/>
</dbReference>
<dbReference type="InterPro" id="IPR036291">
    <property type="entry name" value="NAD(P)-bd_dom_sf"/>
</dbReference>
<dbReference type="KEGG" id="dov:DSCO28_42630"/>
<proteinExistence type="predicted"/>
<feature type="region of interest" description="Disordered" evidence="2">
    <location>
        <begin position="324"/>
        <end position="343"/>
    </location>
</feature>
<dbReference type="Gene3D" id="3.40.50.720">
    <property type="entry name" value="NAD(P)-binding Rossmann-like Domain"/>
    <property type="match status" value="1"/>
</dbReference>
<evidence type="ECO:0000313" key="6">
    <source>
        <dbReference type="Proteomes" id="UP000425960"/>
    </source>
</evidence>
<dbReference type="Proteomes" id="UP000425960">
    <property type="component" value="Chromosome"/>
</dbReference>
<dbReference type="Gene3D" id="3.90.180.10">
    <property type="entry name" value="Medium-chain alcohol dehydrogenases, catalytic domain"/>
    <property type="match status" value="1"/>
</dbReference>
<organism evidence="5 6">
    <name type="scientific">Desulfosarcina ovata subsp. sediminis</name>
    <dbReference type="NCBI Taxonomy" id="885957"/>
    <lineage>
        <taxon>Bacteria</taxon>
        <taxon>Pseudomonadati</taxon>
        <taxon>Thermodesulfobacteriota</taxon>
        <taxon>Desulfobacteria</taxon>
        <taxon>Desulfobacterales</taxon>
        <taxon>Desulfosarcinaceae</taxon>
        <taxon>Desulfosarcina</taxon>
    </lineage>
</organism>
<accession>A0A5K7ZU03</accession>
<dbReference type="AlphaFoldDB" id="A0A5K7ZU03"/>
<dbReference type="InterPro" id="IPR013154">
    <property type="entry name" value="ADH-like_N"/>
</dbReference>
<dbReference type="RefSeq" id="WP_173179683.1">
    <property type="nucleotide sequence ID" value="NZ_AP021876.1"/>
</dbReference>
<dbReference type="SUPFAM" id="SSF51735">
    <property type="entry name" value="NAD(P)-binding Rossmann-fold domains"/>
    <property type="match status" value="1"/>
</dbReference>
<dbReference type="Pfam" id="PF00107">
    <property type="entry name" value="ADH_zinc_N"/>
    <property type="match status" value="1"/>
</dbReference>
<dbReference type="PANTHER" id="PTHR43401">
    <property type="entry name" value="L-THREONINE 3-DEHYDROGENASE"/>
    <property type="match status" value="1"/>
</dbReference>
<feature type="domain" description="Alcohol dehydrogenase-like N-terminal" evidence="4">
    <location>
        <begin position="25"/>
        <end position="122"/>
    </location>
</feature>
<evidence type="ECO:0000313" key="5">
    <source>
        <dbReference type="EMBL" id="BBO83697.1"/>
    </source>
</evidence>
<evidence type="ECO:0000256" key="1">
    <source>
        <dbReference type="ARBA" id="ARBA00023002"/>
    </source>
</evidence>
<evidence type="ECO:0000259" key="3">
    <source>
        <dbReference type="Pfam" id="PF00107"/>
    </source>
</evidence>
<name>A0A5K7ZU03_9BACT</name>
<reference evidence="5 6" key="1">
    <citation type="submission" date="2019-11" db="EMBL/GenBank/DDBJ databases">
        <title>Comparative genomics of hydrocarbon-degrading Desulfosarcina strains.</title>
        <authorList>
            <person name="Watanabe M."/>
            <person name="Kojima H."/>
            <person name="Fukui M."/>
        </authorList>
    </citation>
    <scope>NUCLEOTIDE SEQUENCE [LARGE SCALE GENOMIC DNA]</scope>
    <source>
        <strain evidence="5 6">28bB2T</strain>
    </source>
</reference>